<dbReference type="GO" id="GO:0042286">
    <property type="term" value="F:glutamate-1-semialdehyde 2,1-aminomutase activity"/>
    <property type="evidence" value="ECO:0007669"/>
    <property type="project" value="UniProtKB-UniRule"/>
</dbReference>
<dbReference type="InterPro" id="IPR049704">
    <property type="entry name" value="Aminotrans_3_PPA_site"/>
</dbReference>
<evidence type="ECO:0000256" key="6">
    <source>
        <dbReference type="ARBA" id="ARBA00023235"/>
    </source>
</evidence>
<dbReference type="PROSITE" id="PS00600">
    <property type="entry name" value="AA_TRANSFER_CLASS_3"/>
    <property type="match status" value="1"/>
</dbReference>
<dbReference type="Proteomes" id="UP000649345">
    <property type="component" value="Unassembled WGS sequence"/>
</dbReference>
<dbReference type="InterPro" id="IPR005814">
    <property type="entry name" value="Aminotrans_3"/>
</dbReference>
<dbReference type="AlphaFoldDB" id="A0A923LC99"/>
<keyword evidence="10" id="KW-1185">Reference proteome</keyword>
<dbReference type="InterPro" id="IPR015424">
    <property type="entry name" value="PyrdxlP-dep_Trfase"/>
</dbReference>
<evidence type="ECO:0000256" key="8">
    <source>
        <dbReference type="HAMAP-Rule" id="MF_00375"/>
    </source>
</evidence>
<name>A0A923LC99_9FIRM</name>
<dbReference type="FunFam" id="3.40.640.10:FF:000021">
    <property type="entry name" value="Glutamate-1-semialdehyde 2,1-aminomutase"/>
    <property type="match status" value="1"/>
</dbReference>
<dbReference type="InterPro" id="IPR015421">
    <property type="entry name" value="PyrdxlP-dep_Trfase_major"/>
</dbReference>
<comment type="cofactor">
    <cofactor evidence="2 8">
        <name>pyridoxal 5'-phosphate</name>
        <dbReference type="ChEBI" id="CHEBI:597326"/>
    </cofactor>
</comment>
<keyword evidence="7 8" id="KW-0627">Porphyrin biosynthesis</keyword>
<dbReference type="PANTHER" id="PTHR43713">
    <property type="entry name" value="GLUTAMATE-1-SEMIALDEHYDE 2,1-AMINOMUTASE"/>
    <property type="match status" value="1"/>
</dbReference>
<dbReference type="NCBIfam" id="NF000818">
    <property type="entry name" value="PRK00062.1"/>
    <property type="match status" value="1"/>
</dbReference>
<sequence length="426" mass="45377">MSRSETLFTEAVERIPGGVNSPVRAFGSVGETPRFIASAKGAYMTDADGQTYLDFVGSWGPMILGHNHPKVLADVLEACQEGLSFGAATEREVEMAELICSIVPSIEMVRMVNSGTEAVMSAVRAARGFTGRNKIIKFAGCYHGHSDAMLVKAGSGVMTAGIPDSAGVPAGCTQDTLTAVYNDLDSVQAIFDEFQGEIAAVIVEPVAANMGVVLPKKGFLEGLRKLCTDNGSLLIFDEVITGFRLSLSGAQGYFGIEPDLTTFGKIIGGGMPVGAYGGRKDVMKLIAPSGPVYQAGTLSGNPVAMAAGLAQLKLLKETPDFYEKLNHKADAFFEGMQEAVKAAGKPWTVNHIGSLGSIFFAEGPVTNYAEAKTSDTKKFGEYFSYMMQNSIYLAPSQFEAMFLSGAMTEEELVKTLDIFKAYLKQC</sequence>
<evidence type="ECO:0000256" key="3">
    <source>
        <dbReference type="ARBA" id="ARBA00004819"/>
    </source>
</evidence>
<proteinExistence type="inferred from homology"/>
<evidence type="ECO:0000313" key="10">
    <source>
        <dbReference type="Proteomes" id="UP000649345"/>
    </source>
</evidence>
<dbReference type="GO" id="GO:0030170">
    <property type="term" value="F:pyridoxal phosphate binding"/>
    <property type="evidence" value="ECO:0007669"/>
    <property type="project" value="InterPro"/>
</dbReference>
<dbReference type="GO" id="GO:0005737">
    <property type="term" value="C:cytoplasm"/>
    <property type="evidence" value="ECO:0007669"/>
    <property type="project" value="UniProtKB-SubCell"/>
</dbReference>
<dbReference type="SUPFAM" id="SSF53383">
    <property type="entry name" value="PLP-dependent transferases"/>
    <property type="match status" value="1"/>
</dbReference>
<dbReference type="InterPro" id="IPR004639">
    <property type="entry name" value="4pyrrol_synth_GluAld_NH2Trfase"/>
</dbReference>
<protein>
    <recommendedName>
        <fullName evidence="8">Glutamate-1-semialdehyde 2,1-aminomutase</fullName>
        <shortName evidence="8">GSA</shortName>
        <ecNumber evidence="8">5.4.3.8</ecNumber>
    </recommendedName>
    <alternativeName>
        <fullName evidence="8">Glutamate-1-semialdehyde aminotransferase</fullName>
        <shortName evidence="8">GSA-AT</shortName>
    </alternativeName>
</protein>
<dbReference type="CDD" id="cd00610">
    <property type="entry name" value="OAT_like"/>
    <property type="match status" value="1"/>
</dbReference>
<evidence type="ECO:0000256" key="4">
    <source>
        <dbReference type="ARBA" id="ARBA00008981"/>
    </source>
</evidence>
<evidence type="ECO:0000256" key="1">
    <source>
        <dbReference type="ARBA" id="ARBA00001579"/>
    </source>
</evidence>
<dbReference type="EC" id="5.4.3.8" evidence="8"/>
<comment type="catalytic activity">
    <reaction evidence="1 8">
        <text>(S)-4-amino-5-oxopentanoate = 5-aminolevulinate</text>
        <dbReference type="Rhea" id="RHEA:14265"/>
        <dbReference type="ChEBI" id="CHEBI:57501"/>
        <dbReference type="ChEBI" id="CHEBI:356416"/>
        <dbReference type="EC" id="5.4.3.8"/>
    </reaction>
</comment>
<comment type="similarity">
    <text evidence="4 8">Belongs to the class-III pyridoxal-phosphate-dependent aminotransferase family. HemL subfamily.</text>
</comment>
<keyword evidence="8" id="KW-0963">Cytoplasm</keyword>
<dbReference type="InterPro" id="IPR015422">
    <property type="entry name" value="PyrdxlP-dep_Trfase_small"/>
</dbReference>
<reference evidence="9" key="1">
    <citation type="submission" date="2020-08" db="EMBL/GenBank/DDBJ databases">
        <title>Genome public.</title>
        <authorList>
            <person name="Liu C."/>
            <person name="Sun Q."/>
        </authorList>
    </citation>
    <scope>NUCLEOTIDE SEQUENCE</scope>
    <source>
        <strain evidence="9">NSJ-68</strain>
    </source>
</reference>
<dbReference type="NCBIfam" id="TIGR00713">
    <property type="entry name" value="hemL"/>
    <property type="match status" value="1"/>
</dbReference>
<organism evidence="9 10">
    <name type="scientific">Anaerosacchariphilus hominis</name>
    <dbReference type="NCBI Taxonomy" id="2763017"/>
    <lineage>
        <taxon>Bacteria</taxon>
        <taxon>Bacillati</taxon>
        <taxon>Bacillota</taxon>
        <taxon>Clostridia</taxon>
        <taxon>Lachnospirales</taxon>
        <taxon>Lachnospiraceae</taxon>
        <taxon>Anaerosacchariphilus</taxon>
    </lineage>
</organism>
<comment type="caution">
    <text evidence="9">The sequence shown here is derived from an EMBL/GenBank/DDBJ whole genome shotgun (WGS) entry which is preliminary data.</text>
</comment>
<evidence type="ECO:0000256" key="5">
    <source>
        <dbReference type="ARBA" id="ARBA00022898"/>
    </source>
</evidence>
<dbReference type="RefSeq" id="WP_186871952.1">
    <property type="nucleotide sequence ID" value="NZ_JACOOR010000004.1"/>
</dbReference>
<dbReference type="GO" id="GO:0006782">
    <property type="term" value="P:protoporphyrinogen IX biosynthetic process"/>
    <property type="evidence" value="ECO:0007669"/>
    <property type="project" value="UniProtKB-UniRule"/>
</dbReference>
<accession>A0A923LC99</accession>
<dbReference type="GO" id="GO:0008483">
    <property type="term" value="F:transaminase activity"/>
    <property type="evidence" value="ECO:0007669"/>
    <property type="project" value="InterPro"/>
</dbReference>
<comment type="subunit">
    <text evidence="8">Homodimer.</text>
</comment>
<gene>
    <name evidence="8 9" type="primary">hemL</name>
    <name evidence="9" type="ORF">H8S44_07630</name>
</gene>
<dbReference type="PANTHER" id="PTHR43713:SF3">
    <property type="entry name" value="GLUTAMATE-1-SEMIALDEHYDE 2,1-AMINOMUTASE 1, CHLOROPLASTIC-RELATED"/>
    <property type="match status" value="1"/>
</dbReference>
<keyword evidence="5 8" id="KW-0663">Pyridoxal phosphate</keyword>
<dbReference type="Pfam" id="PF00202">
    <property type="entry name" value="Aminotran_3"/>
    <property type="match status" value="1"/>
</dbReference>
<feature type="modified residue" description="N6-(pyridoxal phosphate)lysine" evidence="8">
    <location>
        <position position="265"/>
    </location>
</feature>
<dbReference type="HAMAP" id="MF_00375">
    <property type="entry name" value="HemL_aminotrans_3"/>
    <property type="match status" value="1"/>
</dbReference>
<dbReference type="Gene3D" id="3.90.1150.10">
    <property type="entry name" value="Aspartate Aminotransferase, domain 1"/>
    <property type="match status" value="1"/>
</dbReference>
<dbReference type="EMBL" id="JACOOR010000004">
    <property type="protein sequence ID" value="MBC5659637.1"/>
    <property type="molecule type" value="Genomic_DNA"/>
</dbReference>
<evidence type="ECO:0000256" key="7">
    <source>
        <dbReference type="ARBA" id="ARBA00023244"/>
    </source>
</evidence>
<keyword evidence="6 8" id="KW-0413">Isomerase</keyword>
<evidence type="ECO:0000313" key="9">
    <source>
        <dbReference type="EMBL" id="MBC5659637.1"/>
    </source>
</evidence>
<dbReference type="Gene3D" id="3.40.640.10">
    <property type="entry name" value="Type I PLP-dependent aspartate aminotransferase-like (Major domain)"/>
    <property type="match status" value="1"/>
</dbReference>
<evidence type="ECO:0000256" key="2">
    <source>
        <dbReference type="ARBA" id="ARBA00001933"/>
    </source>
</evidence>
<comment type="pathway">
    <text evidence="3">Porphyrin-containing compound metabolism; protoporphyrin-IX biosynthesis; 5-aminolevulinate from L-glutamyl-tRNA(Glu): step 2/2.</text>
</comment>
<comment type="subcellular location">
    <subcellularLocation>
        <location evidence="8">Cytoplasm</location>
    </subcellularLocation>
</comment>